<dbReference type="EMBL" id="JAZDWU010000001">
    <property type="protein sequence ID" value="KAL0013842.1"/>
    <property type="molecule type" value="Genomic_DNA"/>
</dbReference>
<protein>
    <recommendedName>
        <fullName evidence="16">Cytochrome P450 734A1</fullName>
    </recommendedName>
</protein>
<evidence type="ECO:0000256" key="10">
    <source>
        <dbReference type="ARBA" id="ARBA00023136"/>
    </source>
</evidence>
<accession>A0AAW2DTC2</accession>
<evidence type="ECO:0000256" key="6">
    <source>
        <dbReference type="ARBA" id="ARBA00022989"/>
    </source>
</evidence>
<keyword evidence="4 13" id="KW-0812">Transmembrane</keyword>
<keyword evidence="3 11" id="KW-0349">Heme</keyword>
<dbReference type="Proteomes" id="UP001459277">
    <property type="component" value="Unassembled WGS sequence"/>
</dbReference>
<evidence type="ECO:0000256" key="3">
    <source>
        <dbReference type="ARBA" id="ARBA00022617"/>
    </source>
</evidence>
<dbReference type="GO" id="GO:0016131">
    <property type="term" value="P:brassinosteroid metabolic process"/>
    <property type="evidence" value="ECO:0007669"/>
    <property type="project" value="TreeGrafter"/>
</dbReference>
<keyword evidence="5 11" id="KW-0479">Metal-binding</keyword>
<evidence type="ECO:0008006" key="16">
    <source>
        <dbReference type="Google" id="ProtNLM"/>
    </source>
</evidence>
<feature type="transmembrane region" description="Helical" evidence="13">
    <location>
        <begin position="12"/>
        <end position="31"/>
    </location>
</feature>
<evidence type="ECO:0000256" key="12">
    <source>
        <dbReference type="RuleBase" id="RU000461"/>
    </source>
</evidence>
<name>A0AAW2DTC2_9ROSI</name>
<evidence type="ECO:0000313" key="14">
    <source>
        <dbReference type="EMBL" id="KAL0013842.1"/>
    </source>
</evidence>
<dbReference type="Gene3D" id="1.10.630.10">
    <property type="entry name" value="Cytochrome P450"/>
    <property type="match status" value="1"/>
</dbReference>
<proteinExistence type="inferred from homology"/>
<dbReference type="PRINTS" id="PR00385">
    <property type="entry name" value="P450"/>
</dbReference>
<organism evidence="14 15">
    <name type="scientific">Lithocarpus litseifolius</name>
    <dbReference type="NCBI Taxonomy" id="425828"/>
    <lineage>
        <taxon>Eukaryota</taxon>
        <taxon>Viridiplantae</taxon>
        <taxon>Streptophyta</taxon>
        <taxon>Embryophyta</taxon>
        <taxon>Tracheophyta</taxon>
        <taxon>Spermatophyta</taxon>
        <taxon>Magnoliopsida</taxon>
        <taxon>eudicotyledons</taxon>
        <taxon>Gunneridae</taxon>
        <taxon>Pentapetalae</taxon>
        <taxon>rosids</taxon>
        <taxon>fabids</taxon>
        <taxon>Fagales</taxon>
        <taxon>Fagaceae</taxon>
        <taxon>Lithocarpus</taxon>
    </lineage>
</organism>
<dbReference type="PRINTS" id="PR00463">
    <property type="entry name" value="EP450I"/>
</dbReference>
<dbReference type="GO" id="GO:0010268">
    <property type="term" value="P:brassinosteroid homeostasis"/>
    <property type="evidence" value="ECO:0007669"/>
    <property type="project" value="TreeGrafter"/>
</dbReference>
<evidence type="ECO:0000256" key="9">
    <source>
        <dbReference type="ARBA" id="ARBA00023033"/>
    </source>
</evidence>
<comment type="caution">
    <text evidence="14">The sequence shown here is derived from an EMBL/GenBank/DDBJ whole genome shotgun (WGS) entry which is preliminary data.</text>
</comment>
<evidence type="ECO:0000256" key="11">
    <source>
        <dbReference type="PIRSR" id="PIRSR602401-1"/>
    </source>
</evidence>
<evidence type="ECO:0000256" key="7">
    <source>
        <dbReference type="ARBA" id="ARBA00023002"/>
    </source>
</evidence>
<dbReference type="CDD" id="cd20639">
    <property type="entry name" value="CYP734"/>
    <property type="match status" value="1"/>
</dbReference>
<dbReference type="InterPro" id="IPR050665">
    <property type="entry name" value="Cytochrome_P450_Monooxygen"/>
</dbReference>
<dbReference type="PANTHER" id="PTHR24282:SF224">
    <property type="entry name" value="CYTOCHROME P450 734A1"/>
    <property type="match status" value="1"/>
</dbReference>
<dbReference type="GO" id="GO:0005506">
    <property type="term" value="F:iron ion binding"/>
    <property type="evidence" value="ECO:0007669"/>
    <property type="project" value="InterPro"/>
</dbReference>
<keyword evidence="15" id="KW-1185">Reference proteome</keyword>
<dbReference type="GO" id="GO:0004497">
    <property type="term" value="F:monooxygenase activity"/>
    <property type="evidence" value="ECO:0007669"/>
    <property type="project" value="UniProtKB-KW"/>
</dbReference>
<evidence type="ECO:0000256" key="4">
    <source>
        <dbReference type="ARBA" id="ARBA00022692"/>
    </source>
</evidence>
<dbReference type="InterPro" id="IPR001128">
    <property type="entry name" value="Cyt_P450"/>
</dbReference>
<dbReference type="InterPro" id="IPR036396">
    <property type="entry name" value="Cyt_P450_sf"/>
</dbReference>
<dbReference type="AlphaFoldDB" id="A0AAW2DTC2"/>
<dbReference type="GO" id="GO:0020037">
    <property type="term" value="F:heme binding"/>
    <property type="evidence" value="ECO:0007669"/>
    <property type="project" value="InterPro"/>
</dbReference>
<dbReference type="GO" id="GO:0016020">
    <property type="term" value="C:membrane"/>
    <property type="evidence" value="ECO:0007669"/>
    <property type="project" value="UniProtKB-SubCell"/>
</dbReference>
<reference evidence="14 15" key="1">
    <citation type="submission" date="2024-01" db="EMBL/GenBank/DDBJ databases">
        <title>A telomere-to-telomere, gap-free genome of sweet tea (Lithocarpus litseifolius).</title>
        <authorList>
            <person name="Zhou J."/>
        </authorList>
    </citation>
    <scope>NUCLEOTIDE SEQUENCE [LARGE SCALE GENOMIC DNA]</scope>
    <source>
        <strain evidence="14">Zhou-2022a</strain>
        <tissue evidence="14">Leaf</tissue>
    </source>
</reference>
<evidence type="ECO:0000313" key="15">
    <source>
        <dbReference type="Proteomes" id="UP001459277"/>
    </source>
</evidence>
<comment type="cofactor">
    <cofactor evidence="11">
        <name>heme</name>
        <dbReference type="ChEBI" id="CHEBI:30413"/>
    </cofactor>
</comment>
<evidence type="ECO:0000256" key="2">
    <source>
        <dbReference type="ARBA" id="ARBA00010617"/>
    </source>
</evidence>
<dbReference type="PANTHER" id="PTHR24282">
    <property type="entry name" value="CYTOCHROME P450 FAMILY MEMBER"/>
    <property type="match status" value="1"/>
</dbReference>
<evidence type="ECO:0000256" key="1">
    <source>
        <dbReference type="ARBA" id="ARBA00004167"/>
    </source>
</evidence>
<sequence>MEQLLLSLLKLFFISLVILVFVLKVVVVLWWRPRKIENHFSKQGIRGPPYRFFIGNVKELVSMMLKASSQPMPFSHNILPRVLSFYHHWKKIYGATFLVWFGPTVRLTIADPELIRDIFTSKSEFYEKVEAHPLVKQLEGDGLLSLKGEKWAHHRKIITPTFHMENLKLLIPVVAKSVVDMLDKWSAVSVSGEVEIEVSEWFQNLTEDVITRTAFGCSYEDGKAVFRLQAQQMMLAADVFQKVFIPGYRFLPTKRNMNSWKLDKEIKKSVTKLIERRKENCCGYVSVEKSPKDLLGLMIQASNTSPSASSSSSSSSNFTIHDIVEECKSFFFAGKQTTSNLLTWTTVLLAMHPRWQVQAREEVQRVCGSRGIPTKDDVLKLKTLSMILNESLRLYPPTIATIRRAKVDVDLGAYKIPRGTEILIPILAIHHDQTMWGNDANEFNPARFSEGVARAAKHPVAFIPFGLGVRTCIGQNLALLQAKLVLAILLQRFSFRLAPSYQHAPTVLMLLYPQYGAPIIFQPLSPPAVPKDQGS</sequence>
<keyword evidence="7 12" id="KW-0560">Oxidoreductase</keyword>
<keyword evidence="8 11" id="KW-0408">Iron</keyword>
<keyword evidence="6 13" id="KW-1133">Transmembrane helix</keyword>
<dbReference type="FunFam" id="1.10.630.10:FF:000029">
    <property type="entry name" value="Cytochrome P450 734A1"/>
    <property type="match status" value="1"/>
</dbReference>
<evidence type="ECO:0000256" key="8">
    <source>
        <dbReference type="ARBA" id="ARBA00023004"/>
    </source>
</evidence>
<dbReference type="InterPro" id="IPR017972">
    <property type="entry name" value="Cyt_P450_CS"/>
</dbReference>
<gene>
    <name evidence="14" type="ORF">SO802_000911</name>
</gene>
<feature type="binding site" description="axial binding residue" evidence="11">
    <location>
        <position position="472"/>
    </location>
    <ligand>
        <name>heme</name>
        <dbReference type="ChEBI" id="CHEBI:30413"/>
    </ligand>
    <ligandPart>
        <name>Fe</name>
        <dbReference type="ChEBI" id="CHEBI:18248"/>
    </ligandPart>
</feature>
<keyword evidence="10 13" id="KW-0472">Membrane</keyword>
<dbReference type="SUPFAM" id="SSF48264">
    <property type="entry name" value="Cytochrome P450"/>
    <property type="match status" value="1"/>
</dbReference>
<dbReference type="InterPro" id="IPR002401">
    <property type="entry name" value="Cyt_P450_E_grp-I"/>
</dbReference>
<evidence type="ECO:0000256" key="13">
    <source>
        <dbReference type="SAM" id="Phobius"/>
    </source>
</evidence>
<keyword evidence="9 12" id="KW-0503">Monooxygenase</keyword>
<evidence type="ECO:0000256" key="5">
    <source>
        <dbReference type="ARBA" id="ARBA00022723"/>
    </source>
</evidence>
<comment type="subcellular location">
    <subcellularLocation>
        <location evidence="1">Membrane</location>
        <topology evidence="1">Single-pass membrane protein</topology>
    </subcellularLocation>
</comment>
<dbReference type="PROSITE" id="PS00086">
    <property type="entry name" value="CYTOCHROME_P450"/>
    <property type="match status" value="1"/>
</dbReference>
<comment type="similarity">
    <text evidence="2 12">Belongs to the cytochrome P450 family.</text>
</comment>
<dbReference type="GO" id="GO:0016705">
    <property type="term" value="F:oxidoreductase activity, acting on paired donors, with incorporation or reduction of molecular oxygen"/>
    <property type="evidence" value="ECO:0007669"/>
    <property type="project" value="InterPro"/>
</dbReference>
<dbReference type="Pfam" id="PF00067">
    <property type="entry name" value="p450"/>
    <property type="match status" value="1"/>
</dbReference>